<sequence length="447" mass="49450">MSEYSKNQDVYVAIDLGSATMKAVAAFYDEFQRPTKVAVVRRDTAGIRKGAILNLEASVHAIEDLLSQLEAESGSEIHHCFVGFSGEHIQAQNSDGVANVGLRGKPRSISVEDVEKVMDSAQAVPLADNREIAAIIPLNYRIDNHLITREPLNIQAVRLEARIHIITAPGSLLNNLEQAVRSAGRSVQALIYSPLACAYAVLSKVERTEGVILIEMGASTTKIAFFIDEQPHYNSVLPIGASSLTRDLAEVEKIPLALAEQLKIEHGICYRGLLGNEIRQIPIPPFGGRGAEMMLESKMCDILQARMTDIANATKRRLEKSGWLYKAKSIVIAGGGSQLPGASELFARIFDLSARSAYVMGVEGLDDEESLAQYGTVWGLLKQPEYLQKEIQRQNFSDEAPAQPDLPHSLYPEENFFEEERLSAKKRKKESKPKKKSTLNWIKENFF</sequence>
<evidence type="ECO:0000256" key="5">
    <source>
        <dbReference type="HAMAP-Rule" id="MF_02033"/>
    </source>
</evidence>
<dbReference type="Gene3D" id="3.30.420.40">
    <property type="match status" value="2"/>
</dbReference>
<feature type="domain" description="SHS2" evidence="7">
    <location>
        <begin position="11"/>
        <end position="201"/>
    </location>
</feature>
<comment type="similarity">
    <text evidence="5 6">Belongs to the FtsA/MreB family.</text>
</comment>
<comment type="caution">
    <text evidence="8">The sequence shown here is derived from an EMBL/GenBank/DDBJ whole genome shotgun (WGS) entry which is preliminary data.</text>
</comment>
<dbReference type="PIRSF" id="PIRSF003101">
    <property type="entry name" value="FtsA"/>
    <property type="match status" value="1"/>
</dbReference>
<evidence type="ECO:0000256" key="3">
    <source>
        <dbReference type="ARBA" id="ARBA00023136"/>
    </source>
</evidence>
<dbReference type="SMART" id="SM00842">
    <property type="entry name" value="FtsA"/>
    <property type="match status" value="1"/>
</dbReference>
<dbReference type="InterPro" id="IPR003494">
    <property type="entry name" value="SHS2_FtsA"/>
</dbReference>
<dbReference type="GO" id="GO:0032153">
    <property type="term" value="C:cell division site"/>
    <property type="evidence" value="ECO:0007669"/>
    <property type="project" value="UniProtKB-UniRule"/>
</dbReference>
<dbReference type="InterPro" id="IPR043129">
    <property type="entry name" value="ATPase_NBD"/>
</dbReference>
<accession>A0A968KWU7</accession>
<keyword evidence="3 5" id="KW-0472">Membrane</keyword>
<dbReference type="PANTHER" id="PTHR32432:SF4">
    <property type="entry name" value="CELL DIVISION PROTEIN FTSA"/>
    <property type="match status" value="1"/>
</dbReference>
<comment type="subunit">
    <text evidence="5">Self-interacts. Interacts with FtsZ.</text>
</comment>
<dbReference type="Gene3D" id="3.30.1490.110">
    <property type="match status" value="1"/>
</dbReference>
<evidence type="ECO:0000256" key="1">
    <source>
        <dbReference type="ARBA" id="ARBA00022475"/>
    </source>
</evidence>
<dbReference type="Pfam" id="PF02491">
    <property type="entry name" value="SHS2_FTSA"/>
    <property type="match status" value="1"/>
</dbReference>
<proteinExistence type="inferred from homology"/>
<keyword evidence="2 5" id="KW-0132">Cell division</keyword>
<dbReference type="Proteomes" id="UP000778951">
    <property type="component" value="Unassembled WGS sequence"/>
</dbReference>
<dbReference type="CDD" id="cd24048">
    <property type="entry name" value="ASKHA_NBD_FtsA"/>
    <property type="match status" value="1"/>
</dbReference>
<dbReference type="SUPFAM" id="SSF53067">
    <property type="entry name" value="Actin-like ATPase domain"/>
    <property type="match status" value="2"/>
</dbReference>
<keyword evidence="9" id="KW-1185">Reference proteome</keyword>
<evidence type="ECO:0000259" key="7">
    <source>
        <dbReference type="SMART" id="SM00842"/>
    </source>
</evidence>
<comment type="subcellular location">
    <subcellularLocation>
        <location evidence="5">Cell membrane</location>
        <topology evidence="5">Peripheral membrane protein</topology>
        <orientation evidence="5">Cytoplasmic side</orientation>
    </subcellularLocation>
    <text evidence="5">Localizes to the Z ring in an FtsZ-dependent manner. Targeted to the membrane through a conserved C-terminal amphipathic helix.</text>
</comment>
<evidence type="ECO:0000313" key="8">
    <source>
        <dbReference type="EMBL" id="NIZ69652.1"/>
    </source>
</evidence>
<gene>
    <name evidence="5 8" type="primary">ftsA</name>
    <name evidence="8" type="ORF">HCT48_05425</name>
</gene>
<dbReference type="HAMAP" id="MF_02033">
    <property type="entry name" value="FtsA"/>
    <property type="match status" value="1"/>
</dbReference>
<comment type="function">
    <text evidence="5 6">Cell division protein that is involved in the assembly of the Z ring. May serve as a membrane anchor for the Z ring.</text>
</comment>
<reference evidence="8" key="1">
    <citation type="submission" date="2020-03" db="EMBL/GenBank/DDBJ databases">
        <title>Spirochaetal bacteria isolated from arthropods constitute a novel genus Entomospira genus novum within the order Spirochaetales.</title>
        <authorList>
            <person name="Grana-Miraglia L."/>
            <person name="Sikutova S."/>
            <person name="Fingerle V."/>
            <person name="Sing A."/>
            <person name="Castillo-Ramirez S."/>
            <person name="Margos G."/>
            <person name="Rudolf I."/>
        </authorList>
    </citation>
    <scope>NUCLEOTIDE SEQUENCE</scope>
    <source>
        <strain evidence="8">BR149</strain>
    </source>
</reference>
<dbReference type="EMBL" id="JAATLM010000001">
    <property type="protein sequence ID" value="NIZ69652.1"/>
    <property type="molecule type" value="Genomic_DNA"/>
</dbReference>
<evidence type="ECO:0000256" key="4">
    <source>
        <dbReference type="ARBA" id="ARBA00023306"/>
    </source>
</evidence>
<dbReference type="RefSeq" id="WP_167695737.1">
    <property type="nucleotide sequence ID" value="NZ_CP118181.1"/>
</dbReference>
<dbReference type="InterPro" id="IPR050696">
    <property type="entry name" value="FtsA/MreB"/>
</dbReference>
<keyword evidence="1 5" id="KW-1003">Cell membrane</keyword>
<dbReference type="PANTHER" id="PTHR32432">
    <property type="entry name" value="CELL DIVISION PROTEIN FTSA-RELATED"/>
    <property type="match status" value="1"/>
</dbReference>
<keyword evidence="4 5" id="KW-0131">Cell cycle</keyword>
<evidence type="ECO:0000256" key="6">
    <source>
        <dbReference type="PIRNR" id="PIRNR003101"/>
    </source>
</evidence>
<dbReference type="InterPro" id="IPR020823">
    <property type="entry name" value="Cell_div_FtsA"/>
</dbReference>
<dbReference type="GO" id="GO:0009898">
    <property type="term" value="C:cytoplasmic side of plasma membrane"/>
    <property type="evidence" value="ECO:0007669"/>
    <property type="project" value="UniProtKB-UniRule"/>
</dbReference>
<dbReference type="Pfam" id="PF14450">
    <property type="entry name" value="FtsA"/>
    <property type="match status" value="1"/>
</dbReference>
<dbReference type="NCBIfam" id="TIGR01174">
    <property type="entry name" value="ftsA"/>
    <property type="match status" value="1"/>
</dbReference>
<evidence type="ECO:0000313" key="9">
    <source>
        <dbReference type="Proteomes" id="UP000778951"/>
    </source>
</evidence>
<protein>
    <recommendedName>
        <fullName evidence="5 6">Cell division protein FtsA</fullName>
    </recommendedName>
</protein>
<organism evidence="8 9">
    <name type="scientific">Entomospira culicis</name>
    <dbReference type="NCBI Taxonomy" id="2719989"/>
    <lineage>
        <taxon>Bacteria</taxon>
        <taxon>Pseudomonadati</taxon>
        <taxon>Spirochaetota</taxon>
        <taxon>Spirochaetia</taxon>
        <taxon>Spirochaetales</taxon>
        <taxon>Spirochaetaceae</taxon>
        <taxon>Entomospira</taxon>
    </lineage>
</organism>
<dbReference type="AlphaFoldDB" id="A0A968KWU7"/>
<name>A0A968KWU7_9SPIO</name>
<dbReference type="GO" id="GO:0043093">
    <property type="term" value="P:FtsZ-dependent cytokinesis"/>
    <property type="evidence" value="ECO:0007669"/>
    <property type="project" value="UniProtKB-UniRule"/>
</dbReference>
<evidence type="ECO:0000256" key="2">
    <source>
        <dbReference type="ARBA" id="ARBA00022618"/>
    </source>
</evidence>